<reference evidence="11 12" key="1">
    <citation type="submission" date="2016-11" db="EMBL/GenBank/DDBJ databases">
        <authorList>
            <person name="Jaros S."/>
            <person name="Januszkiewicz K."/>
            <person name="Wedrychowicz H."/>
        </authorList>
    </citation>
    <scope>NUCLEOTIDE SEQUENCE [LARGE SCALE GENOMIC DNA]</scope>
    <source>
        <strain evidence="11 12">DSM 9705</strain>
    </source>
</reference>
<evidence type="ECO:0000256" key="1">
    <source>
        <dbReference type="ARBA" id="ARBA00005796"/>
    </source>
</evidence>
<dbReference type="GO" id="GO:0006094">
    <property type="term" value="P:gluconeogenesis"/>
    <property type="evidence" value="ECO:0007669"/>
    <property type="project" value="UniProtKB-UniRule"/>
</dbReference>
<dbReference type="InterPro" id="IPR035077">
    <property type="entry name" value="PEP_carboxykinase_GTP_C"/>
</dbReference>
<dbReference type="InterPro" id="IPR013035">
    <property type="entry name" value="PEP_carboxykinase_C"/>
</dbReference>
<feature type="binding site" evidence="8">
    <location>
        <position position="409"/>
    </location>
    <ligand>
        <name>GTP</name>
        <dbReference type="ChEBI" id="CHEBI:37565"/>
    </ligand>
</feature>
<comment type="subcellular location">
    <subcellularLocation>
        <location evidence="8">Cytoplasm</location>
    </subcellularLocation>
</comment>
<dbReference type="GO" id="GO:0019543">
    <property type="term" value="P:propionate catabolic process"/>
    <property type="evidence" value="ECO:0007669"/>
    <property type="project" value="TreeGrafter"/>
</dbReference>
<dbReference type="Pfam" id="PF00821">
    <property type="entry name" value="PEPCK_GTP"/>
    <property type="match status" value="1"/>
</dbReference>
<keyword evidence="5 8" id="KW-0342">GTP-binding</keyword>
<dbReference type="PIRSF" id="PIRSF001348">
    <property type="entry name" value="PEP_carboxykinase_GTP"/>
    <property type="match status" value="1"/>
</dbReference>
<dbReference type="GO" id="GO:0005525">
    <property type="term" value="F:GTP binding"/>
    <property type="evidence" value="ECO:0007669"/>
    <property type="project" value="UniProtKB-UniRule"/>
</dbReference>
<keyword evidence="11" id="KW-0670">Pyruvate</keyword>
<sequence length="651" mass="71836">MLELNKGSDILTAVGGITSLEDAQAVLEKSLDKANLQKLSPITTVDALIKIANSIVICKPAAVFINSGSPEDVQWIREHALHKGEEKKLAKPGHTIHFDLPEDQARLVNQTYYIINEGEKISSLAKLLLRDEATQYVRQYMTGIMDGMTMIIGFYSRGPVGAEAAVPAIEMSSSAYVLHSAELLYRNCYDQFDREAERANIFFTNLHSEGKNRPEDVPNARILMDRSWLTTFSTYCTYAGNTLLMKKGNHRFCVDYATYHKKEEQLSEHMFITGLTGPGGRVNFCAGAAPSGCGKTTTAMVGSHFVGDDLAQIWIAADGTIRAINPEKGIFGIVEDVNREGDPYLMECLRGDGTEVIWSNVLIDEHGVPHWVGNGESVPERGVNFQGEWSPGKTDANGKPIPMSHKNSRCTLLASAIANHATEAAEDPAGVPIRVFTYSGRDSDTMPPVWAARTMDEGVVIGASIVSQATATEVGVTGVRRQPWANAPFIPGSLADYMEAQFVFFNSEKISAAGRPVMAGLNYFLTDGNRGGSGNKLLGEKRDVKVWLGWLERFAHGDVTGIETPIGYLPRYDDLKALFAEINKEYPESLYDKQFSLYIDNILHRLELQTEAYGKEENLPAKLFEVYRRQQAELTKLKEAYGPIVHPKQLA</sequence>
<dbReference type="InterPro" id="IPR035078">
    <property type="entry name" value="PEP_carboxykinase_GTP_N"/>
</dbReference>
<feature type="binding site" evidence="8">
    <location>
        <position position="106"/>
    </location>
    <ligand>
        <name>substrate</name>
    </ligand>
</feature>
<evidence type="ECO:0000256" key="4">
    <source>
        <dbReference type="ARBA" id="ARBA00022793"/>
    </source>
</evidence>
<evidence type="ECO:0000256" key="5">
    <source>
        <dbReference type="ARBA" id="ARBA00023134"/>
    </source>
</evidence>
<dbReference type="GO" id="GO:0046327">
    <property type="term" value="P:glycerol biosynthetic process from pyruvate"/>
    <property type="evidence" value="ECO:0007669"/>
    <property type="project" value="TreeGrafter"/>
</dbReference>
<dbReference type="EC" id="4.1.1.32" evidence="8"/>
<dbReference type="GO" id="GO:0071333">
    <property type="term" value="P:cellular response to glucose stimulus"/>
    <property type="evidence" value="ECO:0007669"/>
    <property type="project" value="TreeGrafter"/>
</dbReference>
<organism evidence="11 12">
    <name type="scientific">Desulfofustis glycolicus DSM 9705</name>
    <dbReference type="NCBI Taxonomy" id="1121409"/>
    <lineage>
        <taxon>Bacteria</taxon>
        <taxon>Pseudomonadati</taxon>
        <taxon>Thermodesulfobacteriota</taxon>
        <taxon>Desulfobulbia</taxon>
        <taxon>Desulfobulbales</taxon>
        <taxon>Desulfocapsaceae</taxon>
        <taxon>Desulfofustis</taxon>
    </lineage>
</organism>
<comment type="caution">
    <text evidence="8">Lacks conserved residue(s) required for the propagation of feature annotation.</text>
</comment>
<dbReference type="EMBL" id="FQXS01000010">
    <property type="protein sequence ID" value="SHH81659.1"/>
    <property type="molecule type" value="Genomic_DNA"/>
</dbReference>
<feature type="domain" description="Phosphoenolpyruvate carboxykinase C-terminal P-loop" evidence="9">
    <location>
        <begin position="266"/>
        <end position="631"/>
    </location>
</feature>
<accession>A0A1M5W245</accession>
<feature type="binding site" evidence="8">
    <location>
        <begin position="407"/>
        <end position="409"/>
    </location>
    <ligand>
        <name>substrate</name>
    </ligand>
</feature>
<dbReference type="STRING" id="1121409.SAMN02745124_02050"/>
<evidence type="ECO:0000259" key="10">
    <source>
        <dbReference type="Pfam" id="PF17297"/>
    </source>
</evidence>
<evidence type="ECO:0000313" key="12">
    <source>
        <dbReference type="Proteomes" id="UP000184139"/>
    </source>
</evidence>
<dbReference type="RefSeq" id="WP_073375771.1">
    <property type="nucleotide sequence ID" value="NZ_FQXS01000010.1"/>
</dbReference>
<feature type="binding site" evidence="8">
    <location>
        <position position="247"/>
    </location>
    <ligand>
        <name>Mn(2+)</name>
        <dbReference type="ChEBI" id="CHEBI:29035"/>
    </ligand>
</feature>
<keyword evidence="12" id="KW-1185">Reference proteome</keyword>
<feature type="active site" evidence="8">
    <location>
        <position position="293"/>
    </location>
</feature>
<name>A0A1M5W245_9BACT</name>
<dbReference type="Pfam" id="PF17297">
    <property type="entry name" value="PEPCK_N"/>
    <property type="match status" value="1"/>
</dbReference>
<protein>
    <recommendedName>
        <fullName evidence="8">Phosphoenolpyruvate carboxykinase [GTP]</fullName>
        <shortName evidence="8">PEP carboxykinase</shortName>
        <shortName evidence="8">PEPCK</shortName>
        <ecNumber evidence="8">4.1.1.32</ecNumber>
    </recommendedName>
    <alternativeName>
        <fullName evidence="8">GTP-dependent phosphoenolpyruvate carboxykinase</fullName>
        <shortName evidence="8">GTP-PEPCK</shortName>
    </alternativeName>
</protein>
<dbReference type="OrthoDB" id="9758871at2"/>
<feature type="binding site" evidence="8">
    <location>
        <position position="441"/>
    </location>
    <ligand>
        <name>GTP</name>
        <dbReference type="ChEBI" id="CHEBI:37565"/>
    </ligand>
</feature>
<dbReference type="Gene3D" id="3.40.449.10">
    <property type="entry name" value="Phosphoenolpyruvate Carboxykinase, domain 1"/>
    <property type="match status" value="1"/>
</dbReference>
<feature type="binding site" evidence="8">
    <location>
        <position position="269"/>
    </location>
    <ligand>
        <name>Mn(2+)</name>
        <dbReference type="ChEBI" id="CHEBI:29035"/>
    </ligand>
</feature>
<dbReference type="NCBIfam" id="NF003253">
    <property type="entry name" value="PRK04210.1"/>
    <property type="match status" value="1"/>
</dbReference>
<dbReference type="GO" id="GO:0005829">
    <property type="term" value="C:cytosol"/>
    <property type="evidence" value="ECO:0007669"/>
    <property type="project" value="TreeGrafter"/>
</dbReference>
<comment type="similarity">
    <text evidence="1 8">Belongs to the phosphoenolpyruvate carboxykinase [GTP] family.</text>
</comment>
<dbReference type="SUPFAM" id="SSF68923">
    <property type="entry name" value="PEP carboxykinase N-terminal domain"/>
    <property type="match status" value="1"/>
</dbReference>
<feature type="binding site" evidence="8">
    <location>
        <position position="309"/>
    </location>
    <ligand>
        <name>Mn(2+)</name>
        <dbReference type="ChEBI" id="CHEBI:29035"/>
    </ligand>
</feature>
<keyword evidence="11" id="KW-0418">Kinase</keyword>
<dbReference type="Proteomes" id="UP000184139">
    <property type="component" value="Unassembled WGS sequence"/>
</dbReference>
<keyword evidence="8" id="KW-0312">Gluconeogenesis</keyword>
<keyword evidence="7 8" id="KW-0456">Lyase</keyword>
<dbReference type="InterPro" id="IPR008210">
    <property type="entry name" value="PEP_carboxykinase_N"/>
</dbReference>
<evidence type="ECO:0000256" key="7">
    <source>
        <dbReference type="ARBA" id="ARBA00023239"/>
    </source>
</evidence>
<dbReference type="GO" id="GO:0004613">
    <property type="term" value="F:phosphoenolpyruvate carboxykinase (GTP) activity"/>
    <property type="evidence" value="ECO:0007669"/>
    <property type="project" value="UniProtKB-UniRule"/>
</dbReference>
<comment type="pathway">
    <text evidence="8">Carbohydrate biosynthesis; gluconeogenesis.</text>
</comment>
<proteinExistence type="inferred from homology"/>
<feature type="binding site" evidence="8">
    <location>
        <begin position="238"/>
        <end position="240"/>
    </location>
    <ligand>
        <name>substrate</name>
    </ligand>
</feature>
<feature type="domain" description="Phosphoenolpyruvate carboxykinase GTP-utilising N-terminal" evidence="10">
    <location>
        <begin position="51"/>
        <end position="257"/>
    </location>
</feature>
<feature type="binding site" evidence="8">
    <location>
        <position position="291"/>
    </location>
    <ligand>
        <name>substrate</name>
    </ligand>
</feature>
<comment type="cofactor">
    <cofactor evidence="8">
        <name>Mn(2+)</name>
        <dbReference type="ChEBI" id="CHEBI:29035"/>
    </cofactor>
    <text evidence="8">Binds 1 Mn(2+) ion per subunit.</text>
</comment>
<dbReference type="UniPathway" id="UPA00138"/>
<dbReference type="GO" id="GO:0033993">
    <property type="term" value="P:response to lipid"/>
    <property type="evidence" value="ECO:0007669"/>
    <property type="project" value="TreeGrafter"/>
</dbReference>
<dbReference type="PANTHER" id="PTHR11561">
    <property type="entry name" value="PHOSPHOENOLPYRUVATE CARBOXYKINASE"/>
    <property type="match status" value="1"/>
</dbReference>
<evidence type="ECO:0000256" key="6">
    <source>
        <dbReference type="ARBA" id="ARBA00023211"/>
    </source>
</evidence>
<comment type="subunit">
    <text evidence="8">Monomer.</text>
</comment>
<dbReference type="InterPro" id="IPR008209">
    <property type="entry name" value="PEP_carboxykinase_GTP"/>
</dbReference>
<dbReference type="GO" id="GO:0016301">
    <property type="term" value="F:kinase activity"/>
    <property type="evidence" value="ECO:0007669"/>
    <property type="project" value="UniProtKB-KW"/>
</dbReference>
<keyword evidence="6 8" id="KW-0464">Manganese</keyword>
<keyword evidence="8" id="KW-0963">Cytoplasm</keyword>
<evidence type="ECO:0000256" key="2">
    <source>
        <dbReference type="ARBA" id="ARBA00022723"/>
    </source>
</evidence>
<dbReference type="Gene3D" id="3.90.228.20">
    <property type="match status" value="2"/>
</dbReference>
<dbReference type="GO" id="GO:0006107">
    <property type="term" value="P:oxaloacetate metabolic process"/>
    <property type="evidence" value="ECO:0007669"/>
    <property type="project" value="TreeGrafter"/>
</dbReference>
<keyword evidence="11" id="KW-0808">Transferase</keyword>
<dbReference type="SUPFAM" id="SSF53795">
    <property type="entry name" value="PEP carboxykinase-like"/>
    <property type="match status" value="1"/>
</dbReference>
<dbReference type="GO" id="GO:0030145">
    <property type="term" value="F:manganese ion binding"/>
    <property type="evidence" value="ECO:0007669"/>
    <property type="project" value="UniProtKB-UniRule"/>
</dbReference>
<evidence type="ECO:0000256" key="3">
    <source>
        <dbReference type="ARBA" id="ARBA00022741"/>
    </source>
</evidence>
<keyword evidence="4 8" id="KW-0210">Decarboxylase</keyword>
<dbReference type="GO" id="GO:0042594">
    <property type="term" value="P:response to starvation"/>
    <property type="evidence" value="ECO:0007669"/>
    <property type="project" value="TreeGrafter"/>
</dbReference>
<dbReference type="AlphaFoldDB" id="A0A1M5W245"/>
<comment type="function">
    <text evidence="8">Catalyzes the conversion of oxaloacetate (OAA) to phosphoenolpyruvate (PEP), the rate-limiting step in the metabolic pathway that produces glucose from lactate and other precursors derived from the citric acid cycle.</text>
</comment>
<dbReference type="PANTHER" id="PTHR11561:SF0">
    <property type="entry name" value="PHOSPHOENOLPYRUVATE CARBOXYKINASE [GTP]-RELATED"/>
    <property type="match status" value="1"/>
</dbReference>
<keyword evidence="2 8" id="KW-0479">Metal-binding</keyword>
<gene>
    <name evidence="8" type="primary">pckG</name>
    <name evidence="11" type="ORF">SAMN02745124_02050</name>
</gene>
<evidence type="ECO:0000256" key="8">
    <source>
        <dbReference type="HAMAP-Rule" id="MF_00452"/>
    </source>
</evidence>
<evidence type="ECO:0000313" key="11">
    <source>
        <dbReference type="EMBL" id="SHH81659.1"/>
    </source>
</evidence>
<keyword evidence="3 8" id="KW-0547">Nucleotide-binding</keyword>
<comment type="catalytic activity">
    <reaction evidence="8">
        <text>oxaloacetate + GTP = phosphoenolpyruvate + GDP + CO2</text>
        <dbReference type="Rhea" id="RHEA:10388"/>
        <dbReference type="ChEBI" id="CHEBI:16452"/>
        <dbReference type="ChEBI" id="CHEBI:16526"/>
        <dbReference type="ChEBI" id="CHEBI:37565"/>
        <dbReference type="ChEBI" id="CHEBI:58189"/>
        <dbReference type="ChEBI" id="CHEBI:58702"/>
        <dbReference type="EC" id="4.1.1.32"/>
    </reaction>
</comment>
<evidence type="ECO:0000259" key="9">
    <source>
        <dbReference type="Pfam" id="PF00821"/>
    </source>
</evidence>
<dbReference type="HAMAP" id="MF_00452">
    <property type="entry name" value="PEPCK_GTP"/>
    <property type="match status" value="1"/>
</dbReference>